<evidence type="ECO:0000256" key="1">
    <source>
        <dbReference type="SAM" id="MobiDB-lite"/>
    </source>
</evidence>
<gene>
    <name evidence="6" type="primary">LOC107269283</name>
</gene>
<evidence type="ECO:0000259" key="4">
    <source>
        <dbReference type="Pfam" id="PF23099"/>
    </source>
</evidence>
<keyword evidence="5" id="KW-1185">Reference proteome</keyword>
<dbReference type="KEGG" id="ccin:107269283"/>
<sequence length="2757" mass="315499">MKNKPTRHKETNSFKFKPFSERIADIDVDVFHRVAHRNEINDDEKETHFYQALQKWNVLNLTERYSYFKKEVKDIVTLPQLLNSKQHVIDTLIKYLRMKDVLFLQPILELVVALARDLQKDFYEYFPEFLAVIIDLLQTKDTEQLEYTFTALAYLFKFLWRYLIKNVGTVFDLLLPLLADSQPEYMNNFAAESFAFVVRKVKDKDEFLRLVLTVLEEQQANIPGCSKLLFEVVSGTPGQFHSCAEHMLMLYFGTLQDTAVNKTVLYNILEQILNCILNAIHPQKSEILWTVLLRIIDQIIEKQSTTEELIQRDTNLCLILKFLHQIIEHKGGKMLVNPVPVIKKIVQMIDFARENKEILEELSNISAAILLASNIKLMQENSSHLALKILSIKDINILYKVVEQLISYSSFETLVLPYILQHNIHTGFNGQILRLLAKIIIEKAAPSLSGGNLEKWKRYPLDIRAAPMETANYIQNNVELLQEINISDNALRTLIILPHLNPLPKEIDKTLSKGIISINQKLFDFDDNSASEEFGKLSFAFLLAVETAIHILEPNAFYDFIIKSDVKLTELCHRYKSSSNILNSLDLILSHIHKSQYRDNIINKSMFIDLNKNLAPSLGSPIRKVRLTVSHLYSLFHDVDGLMISTEITAKNALQLPYLAESELATVHTYRDRLLHVQALAFQSHAVSNLNPSFYEFPLYYLLGNLYINFSLLWDPVSKIIATYANKECAQFWPIFLAELNSVNATQIIQYQNTYDCDVVTAVAAEMNYNDDKTDVENYKLLLWKCMTGFVEFCETKNRDLTGLFIDFVDTNFFKINSEDSKSCNIAKHKETIVVDNQQEEHSDDDEKEETVNKSDFKPPKFENSRNFKLKYLLAQMEIFSKISNPKTLYREAEVYKIYLDLLSSKNPQVQKAALNCLMTYKHKYLQPYKEHLYNLVDEKNLKNELARFKIDKESNMIQEDHRAGLVPILMRIIYAKMVMKTGLRTGGKGGGLARRTIILRFLAGSQEEEMMIFTKMAFKLFQKYVPLALEDELNPEDLVQNTISTIDLTSVIPPKRLQSSVNLLAIVIEQFGGKMASKLLPRLLGIVFCILAQVTGILRMSDNVHQGYLSSIRNVRTSSIGILARFFAHFENYEWTSSEIDALFNVAVFPWLEKLPIEGIHSPTALLKLFVSWSQNSRYYPLLVKHRQDDPTMTPLPYVMRLLLGAKTHPSVIKTIVEMIEKMLTLEDYGKVSDDPNRMEVDVKASSLTGIVKNTINIDLQTLPQGINYGSAILLPHVSDILEYIKRKLKKSNKGVNKAELMILSRVSELVSDPETCDTLLTLVVPILIKKATLGVTEEVILELVTTVINLTKNVKKPEIHIRSITPLLSVISAAPARKLLIQLFETISTASAEEYREIMIRNSQLLATLNAWDHRWIDQPDFQKRLDAFSEINVLLKTNSIRLEFGVAIIYNCFFFLKHENDLALRDASGQCLKTIGPVLAKAHKDNNVDRKYLIDDTILTIVRNGIRSKNEVVRLQSIAFLGQMAMECPDVHAVLRDLSPLTNKADPEVDFFENLQHLQLHRKARALLKFCSVAKTLKKSPNPKTLTQFILPVASSYLCNESFANKNSIVDAAIETVGTVCRLLPWHQYEVVLKFYLDKLRSSVEFQRQVVRIIVAILDAFHYDLAKYKPLDEPKHTEKSIESAESKTEPQDFKEEILTEENNEEDNQEDEAKLDEALDKEIVHHDEVEEKDNEEVQPDILIMQKQILLSQSAARRVVFGISKVLLPQLHRSIMARTQHESSHKVNRRKTGADREEEELMRVPIALAVVKLLQKLPEGMLDNNLPGILMKLCTFLKSRLDSIRRVTRETLQKIMITLGPNYLHHLLREMNSLLTKGFQIHVLVYTIHAVLISLKPFFEPLHINKNLQSILSVCKVDLFGLTAEEKEIAGIVKNVSEAKSTKSFDIFNILGKYITESCLVDLIVPLRDVLVKTHSFKVVRKIVECLRHIVLGLADNTFIPVDKMLIFLYGIVSESIPHLLPTKKNNPLSEKEAQLQTKKKPDCFIIQAEPKSRMGIKAAAKISINTNAHVMIEFGLKLFHVLLKRDRISNAEFKPYIDPFVPVLSDCLKSQHVKLSALTLQCLNWILKMELPSMKSSVSDICTSMFGILHKYAAAGLSKGDNFDLVMASFKCMSVLVRDVKHFTISNDQLKALVLYAEQDLHDCDKQATAFTLIKAIISRKMVISEMNNVMEKVAMLSITSELDHVRQQSRSVFYMFLMEYPLGKKIEKHLSFYLSQLSYELQPGRLSALEMIHSIITGFPLKVLIRQSGLLFFMVGARLVNDDDPTCRKLCAKCIKEMIIRVPHNQRTVLFDIVLLWLKDTKISHRQLAAQLCGIFVTAEKNNFETRLPTLLPMVLKQFYPDGVDESKPGRFVKLRKETEHVKHLDGNSGDPERIHDHHLFQVLQLLLKISANCPDFLKNKDYESTVRGFAEHSQSLLAHPHLWIRLAACQLLGFILAALDIDLVAEHLKKPDQCDPDSGYIYCDPINTIRSLVLDLAAQLHPEMTFEELADQVVKNLIFIARVIKDVGSKTAKDEDENEIEKNSSNDISLLWLVKRMRKVINIEITQAPKSTGMRTAVFKWSAGVVATIPIEYLKPVLFNIMSPLVREMSTIEESNAPLRQLAKEVATMIKKRLGSEDYTRILSNVQKKLDTRRAEKKKTRTQQFVTDPELAAKRKIARQQKKKEAKKRKMDSMKGRKPLKKKPRKDVDLDVL</sequence>
<dbReference type="Proteomes" id="UP000694920">
    <property type="component" value="Unplaced"/>
</dbReference>
<dbReference type="GO" id="GO:0030686">
    <property type="term" value="C:90S preribosome"/>
    <property type="evidence" value="ECO:0007669"/>
    <property type="project" value="TreeGrafter"/>
</dbReference>
<feature type="region of interest" description="Disordered" evidence="1">
    <location>
        <begin position="2697"/>
        <end position="2757"/>
    </location>
</feature>
<dbReference type="GeneID" id="107269283"/>
<dbReference type="InterPro" id="IPR011989">
    <property type="entry name" value="ARM-like"/>
</dbReference>
<dbReference type="GO" id="GO:0032040">
    <property type="term" value="C:small-subunit processome"/>
    <property type="evidence" value="ECO:0007669"/>
    <property type="project" value="TreeGrafter"/>
</dbReference>
<protein>
    <submittedName>
        <fullName evidence="6">Small subunit processome component 20 homolog</fullName>
    </submittedName>
</protein>
<dbReference type="InterPro" id="IPR052575">
    <property type="entry name" value="SSU_processome_comp_20"/>
</dbReference>
<evidence type="ECO:0000259" key="3">
    <source>
        <dbReference type="Pfam" id="PF20416"/>
    </source>
</evidence>
<feature type="domain" description="U3 small nucleolar RNA-associated protein 20 N-terminal" evidence="2">
    <location>
        <begin position="870"/>
        <end position="1513"/>
    </location>
</feature>
<dbReference type="Pfam" id="PF23099">
    <property type="entry name" value="UTP20_C"/>
    <property type="match status" value="1"/>
</dbReference>
<dbReference type="PANTHER" id="PTHR17695:SF11">
    <property type="entry name" value="SMALL SUBUNIT PROCESSOME COMPONENT 20 HOMOLOG"/>
    <property type="match status" value="1"/>
</dbReference>
<dbReference type="PANTHER" id="PTHR17695">
    <property type="entry name" value="SMALL SUBUNIT PROCESSOME COMPONENT 20 HOMOLOG"/>
    <property type="match status" value="1"/>
</dbReference>
<feature type="domain" description="U3 small nucleolar RNA-associated protein 20 C-terminal" evidence="4">
    <location>
        <begin position="2369"/>
        <end position="2736"/>
    </location>
</feature>
<dbReference type="InterPro" id="IPR011430">
    <property type="entry name" value="UTP20_N"/>
</dbReference>
<feature type="compositionally biased region" description="Basic residues" evidence="1">
    <location>
        <begin position="2718"/>
        <end position="2749"/>
    </location>
</feature>
<dbReference type="InterPro" id="IPR046523">
    <property type="entry name" value="UTP20_dom"/>
</dbReference>
<dbReference type="InterPro" id="IPR057525">
    <property type="entry name" value="UTP20_C"/>
</dbReference>
<organism evidence="5 6">
    <name type="scientific">Cephus cinctus</name>
    <name type="common">Wheat stem sawfly</name>
    <dbReference type="NCBI Taxonomy" id="211228"/>
    <lineage>
        <taxon>Eukaryota</taxon>
        <taxon>Metazoa</taxon>
        <taxon>Ecdysozoa</taxon>
        <taxon>Arthropoda</taxon>
        <taxon>Hexapoda</taxon>
        <taxon>Insecta</taxon>
        <taxon>Pterygota</taxon>
        <taxon>Neoptera</taxon>
        <taxon>Endopterygota</taxon>
        <taxon>Hymenoptera</taxon>
        <taxon>Cephoidea</taxon>
        <taxon>Cephidae</taxon>
        <taxon>Cephus</taxon>
    </lineage>
</organism>
<proteinExistence type="predicted"/>
<feature type="region of interest" description="Disordered" evidence="1">
    <location>
        <begin position="1677"/>
        <end position="1696"/>
    </location>
</feature>
<dbReference type="SUPFAM" id="SSF48371">
    <property type="entry name" value="ARM repeat"/>
    <property type="match status" value="3"/>
</dbReference>
<dbReference type="InterPro" id="IPR016024">
    <property type="entry name" value="ARM-type_fold"/>
</dbReference>
<dbReference type="Pfam" id="PF20416">
    <property type="entry name" value="UTP20"/>
    <property type="match status" value="1"/>
</dbReference>
<evidence type="ECO:0000259" key="2">
    <source>
        <dbReference type="Pfam" id="PF07539"/>
    </source>
</evidence>
<name>A0AAJ7C0F9_CEPCN</name>
<accession>A0AAJ7C0F9</accession>
<dbReference type="Gene3D" id="1.25.10.10">
    <property type="entry name" value="Leucine-rich Repeat Variant"/>
    <property type="match status" value="3"/>
</dbReference>
<dbReference type="Pfam" id="PF07539">
    <property type="entry name" value="UTP20_N"/>
    <property type="match status" value="1"/>
</dbReference>
<reference evidence="6" key="1">
    <citation type="submission" date="2025-08" db="UniProtKB">
        <authorList>
            <consortium name="RefSeq"/>
        </authorList>
    </citation>
    <scope>IDENTIFICATION</scope>
</reference>
<feature type="domain" description="U3 small nucleolar RNA-associated protein 20" evidence="3">
    <location>
        <begin position="1796"/>
        <end position="2013"/>
    </location>
</feature>
<evidence type="ECO:0000313" key="5">
    <source>
        <dbReference type="Proteomes" id="UP000694920"/>
    </source>
</evidence>
<dbReference type="RefSeq" id="XP_015598459.1">
    <property type="nucleotide sequence ID" value="XM_015742973.2"/>
</dbReference>
<feature type="region of interest" description="Disordered" evidence="1">
    <location>
        <begin position="837"/>
        <end position="857"/>
    </location>
</feature>
<evidence type="ECO:0000313" key="6">
    <source>
        <dbReference type="RefSeq" id="XP_015598459.1"/>
    </source>
</evidence>